<protein>
    <recommendedName>
        <fullName evidence="4">Membrane protein 6-pyruvoyl-tetrahydropterin synthase-related domain-containing protein</fullName>
    </recommendedName>
</protein>
<evidence type="ECO:0000313" key="2">
    <source>
        <dbReference type="EMBL" id="OGD83839.1"/>
    </source>
</evidence>
<evidence type="ECO:0000313" key="3">
    <source>
        <dbReference type="Proteomes" id="UP000179237"/>
    </source>
</evidence>
<name>A0A1F5FW55_9BACT</name>
<feature type="transmembrane region" description="Helical" evidence="1">
    <location>
        <begin position="439"/>
        <end position="460"/>
    </location>
</feature>
<keyword evidence="1" id="KW-0812">Transmembrane</keyword>
<keyword evidence="1" id="KW-0472">Membrane</keyword>
<feature type="transmembrane region" description="Helical" evidence="1">
    <location>
        <begin position="1212"/>
        <end position="1234"/>
    </location>
</feature>
<reference evidence="2 3" key="1">
    <citation type="journal article" date="2016" name="Nat. Commun.">
        <title>Thousands of microbial genomes shed light on interconnected biogeochemical processes in an aquifer system.</title>
        <authorList>
            <person name="Anantharaman K."/>
            <person name="Brown C.T."/>
            <person name="Hug L.A."/>
            <person name="Sharon I."/>
            <person name="Castelle C.J."/>
            <person name="Probst A.J."/>
            <person name="Thomas B.C."/>
            <person name="Singh A."/>
            <person name="Wilkins M.J."/>
            <person name="Karaoz U."/>
            <person name="Brodie E.L."/>
            <person name="Williams K.H."/>
            <person name="Hubbard S.S."/>
            <person name="Banfield J.F."/>
        </authorList>
    </citation>
    <scope>NUCLEOTIDE SEQUENCE [LARGE SCALE GENOMIC DNA]</scope>
</reference>
<feature type="transmembrane region" description="Helical" evidence="1">
    <location>
        <begin position="373"/>
        <end position="391"/>
    </location>
</feature>
<feature type="transmembrane region" description="Helical" evidence="1">
    <location>
        <begin position="157"/>
        <end position="175"/>
    </location>
</feature>
<accession>A0A1F5FW55</accession>
<dbReference type="Proteomes" id="UP000179237">
    <property type="component" value="Unassembled WGS sequence"/>
</dbReference>
<gene>
    <name evidence="2" type="ORF">A2572_02625</name>
</gene>
<feature type="transmembrane region" description="Helical" evidence="1">
    <location>
        <begin position="344"/>
        <end position="361"/>
    </location>
</feature>
<sequence length="1241" mass="142732">MATGKKNKKLHQQKTSRLKNILEKVRAFFVDFWPIFFLILITLTLSYLNYDKGTYLSGWDNLHPEFNPSLYLKRNLFAVWQEYQSTGLLGGMAHAADLPRVILIYLVSLTNLVPNNLIRYLTTFLPLVLGPIGVHLLLKQIFVNSKLSHKSIQSSTFLAGLFYLLNLSTLQTFFIPFETFTWFYGALPFLIYFLLVYFKTPKLSNFLRLFLISFLSGTAFYVETLFLVFLICLIPFFIEHVFRTKKYFVNSLHVIQSGLAIILPHLYWLLPVAFFVFTNSQIATQNHINSISSIETYYRNLEFANPKSLLTLHSYLFKYLDLGINNKYDFLLGPWLNHLNSPTITAIGIFFGVIILLGIYYSLKTKLAYHRSFLGILAFCSFFLLGGGLLINSTIPLIGELLRSPYTKFSLPLAFSLSYFFAVGIIFILDIFAFLDTRLTYNLTLFTFAFLLFTYMSPAFSGNFTNKNMRVNIPSEYFELFEYLNNKPADHRIANFPQHTFWGWNYYSWGHRGSGFTWYGIKQPILDRAFDVWEKTSQDYYEEISTALYSQNHQKFNETIDKYNIAHLLLDTSVIAPDTKASLGTNYLDRIIATSEQYELEKTFSNHLLLYKNKNHKSKDFLSSKPTQDKQQQKPLLSFSQRPNQNWYEKAGFLNTNITLPSSTTSFTIPSLTDSESLLPYKIEYRPNGDSVTLKLTPITPIFYLNGSQLDLDYTSQVINIPLTTSTSKLILSLNSQYISFDLPSEVPALSEYYFLSEMYLPTNNNFSLAVYQGIPTQQYPIINSLINNNPVQCYTKKENRSIEKIATPRSITLLGTDLVACLSATLPPVDQNQLLAVSFTYYSPTLTTANINISNDDFGTENTSQPFESSTTPKRAQIFTKASTQNKQVNLILEAEETKSIQEITYKDVFVSSHDTVYQISIKLSPIKEKTVDLPQQENNKLQISLPITKTTYNIVQTPTVNALFPENRNCDRFNNGKTVKINKDDHIVYQSQNAIECDYLNLRHLPHSLNYLIGIDTKNIRGLPLVTCLENHATRRCDIYERLGNQNGQQYILQTINNKSEQDGFTLHLFNQSFGNKIGENQLKSITLHPFPLTFLQNITLNNSQENRSEIRDLKSEISSTHPFEFFYKLEIKSTGSSEINLFQTKSPYWKAIQISPEDYSKSSLLLATKYFFLYPKTFKFAPVDTANWYNTWAIPSGGNHIIIIYLPQYLEFLGLAIILLTMLITLPLLLYQKIKEEK</sequence>
<feature type="transmembrane region" description="Helical" evidence="1">
    <location>
        <begin position="117"/>
        <end position="137"/>
    </location>
</feature>
<evidence type="ECO:0008006" key="4">
    <source>
        <dbReference type="Google" id="ProtNLM"/>
    </source>
</evidence>
<comment type="caution">
    <text evidence="2">The sequence shown here is derived from an EMBL/GenBank/DDBJ whole genome shotgun (WGS) entry which is preliminary data.</text>
</comment>
<organism evidence="2 3">
    <name type="scientific">Candidatus Collierbacteria bacterium RIFOXYD1_FULL_40_9</name>
    <dbReference type="NCBI Taxonomy" id="1817731"/>
    <lineage>
        <taxon>Bacteria</taxon>
        <taxon>Candidatus Collieribacteriota</taxon>
    </lineage>
</organism>
<dbReference type="EMBL" id="MFAQ01000007">
    <property type="protein sequence ID" value="OGD83839.1"/>
    <property type="molecule type" value="Genomic_DNA"/>
</dbReference>
<keyword evidence="1" id="KW-1133">Transmembrane helix</keyword>
<proteinExistence type="predicted"/>
<evidence type="ECO:0000256" key="1">
    <source>
        <dbReference type="SAM" id="Phobius"/>
    </source>
</evidence>
<feature type="transmembrane region" description="Helical" evidence="1">
    <location>
        <begin position="210"/>
        <end position="238"/>
    </location>
</feature>
<feature type="transmembrane region" description="Helical" evidence="1">
    <location>
        <begin position="181"/>
        <end position="198"/>
    </location>
</feature>
<feature type="transmembrane region" description="Helical" evidence="1">
    <location>
        <begin position="258"/>
        <end position="277"/>
    </location>
</feature>
<feature type="transmembrane region" description="Helical" evidence="1">
    <location>
        <begin position="411"/>
        <end position="432"/>
    </location>
</feature>
<feature type="transmembrane region" description="Helical" evidence="1">
    <location>
        <begin position="27"/>
        <end position="48"/>
    </location>
</feature>
<dbReference type="AlphaFoldDB" id="A0A1F5FW55"/>